<organism evidence="3 4">
    <name type="scientific">Triparma verrucosa</name>
    <dbReference type="NCBI Taxonomy" id="1606542"/>
    <lineage>
        <taxon>Eukaryota</taxon>
        <taxon>Sar</taxon>
        <taxon>Stramenopiles</taxon>
        <taxon>Ochrophyta</taxon>
        <taxon>Bolidophyceae</taxon>
        <taxon>Parmales</taxon>
        <taxon>Triparmaceae</taxon>
        <taxon>Triparma</taxon>
    </lineage>
</organism>
<evidence type="ECO:0000256" key="1">
    <source>
        <dbReference type="SAM" id="MobiDB-lite"/>
    </source>
</evidence>
<dbReference type="AlphaFoldDB" id="A0A9W7CJD1"/>
<evidence type="ECO:0000313" key="3">
    <source>
        <dbReference type="EMBL" id="GMI06898.1"/>
    </source>
</evidence>
<feature type="region of interest" description="Disordered" evidence="1">
    <location>
        <begin position="348"/>
        <end position="385"/>
    </location>
</feature>
<evidence type="ECO:0000313" key="4">
    <source>
        <dbReference type="Proteomes" id="UP001165160"/>
    </source>
</evidence>
<feature type="region of interest" description="Disordered" evidence="1">
    <location>
        <begin position="294"/>
        <end position="334"/>
    </location>
</feature>
<name>A0A9W7CJD1_9STRA</name>
<dbReference type="Pfam" id="PF04519">
    <property type="entry name" value="Bactofilin"/>
    <property type="match status" value="1"/>
</dbReference>
<dbReference type="Proteomes" id="UP001165160">
    <property type="component" value="Unassembled WGS sequence"/>
</dbReference>
<keyword evidence="4" id="KW-1185">Reference proteome</keyword>
<dbReference type="InterPro" id="IPR007607">
    <property type="entry name" value="BacA/B"/>
</dbReference>
<proteinExistence type="predicted"/>
<protein>
    <submittedName>
        <fullName evidence="3">Uncharacterized protein</fullName>
    </submittedName>
</protein>
<evidence type="ECO:0000256" key="2">
    <source>
        <dbReference type="SAM" id="SignalP"/>
    </source>
</evidence>
<comment type="caution">
    <text evidence="3">The sequence shown here is derived from an EMBL/GenBank/DDBJ whole genome shotgun (WGS) entry which is preliminary data.</text>
</comment>
<feature type="chain" id="PRO_5040928776" evidence="2">
    <location>
        <begin position="22"/>
        <end position="515"/>
    </location>
</feature>
<accession>A0A9W7CJD1</accession>
<dbReference type="EMBL" id="BRXX01000357">
    <property type="protein sequence ID" value="GMI06898.1"/>
    <property type="molecule type" value="Genomic_DNA"/>
</dbReference>
<feature type="region of interest" description="Disordered" evidence="1">
    <location>
        <begin position="472"/>
        <end position="492"/>
    </location>
</feature>
<feature type="compositionally biased region" description="Pro residues" evidence="1">
    <location>
        <begin position="300"/>
        <end position="323"/>
    </location>
</feature>
<sequence>MNSTLSCVLLLLLTKSFETSAYIFFKPLFFLNPNPPPLSVLFKNEGVNREGSPSLSPSIPFILNPLQKTLKFTLTQLDLASTNYVTSKTLSSYDLYVSPSTDLSCSIKSLKLPKPSRIRIDGSLTIDGAAFDSADLFGASTITVSEKGSLKLKGPLKCSRLVVEGTVSTSLGVVCESLKVGPVGHVKGSVRCTEGEVAEGGRVDTLQMGKVGVIDDDDDEKEFEEYFDDVLSEIVEEESVRFANEDPVPVPIPELVSTFNIDEEYEEDITTPPAPAPVPEPDPEPEEEFPFLQPQAVDQPTPPPATPAIPPPPPPPPPTPTPTPAQKFPAATKFDSFGNPLISTVELRQEPAPPKTKRWLPPTTPKPVRLQEPPPSSPIPSDDNPMLKRGTVTLRDNFDQPLVGSASSSHVNALKLNRIMLQEDRQMINEHLGIVDPGEKVDAVVGEVDRPVGEGGYDFREAAGITDKILGKKRSEKAQAPPSTSLTEEAGEKEKLFEEAKAIGKKKRRNIFKKF</sequence>
<reference evidence="4" key="1">
    <citation type="journal article" date="2023" name="Commun. Biol.">
        <title>Genome analysis of Parmales, the sister group of diatoms, reveals the evolutionary specialization of diatoms from phago-mixotrophs to photoautotrophs.</title>
        <authorList>
            <person name="Ban H."/>
            <person name="Sato S."/>
            <person name="Yoshikawa S."/>
            <person name="Yamada K."/>
            <person name="Nakamura Y."/>
            <person name="Ichinomiya M."/>
            <person name="Sato N."/>
            <person name="Blanc-Mathieu R."/>
            <person name="Endo H."/>
            <person name="Kuwata A."/>
            <person name="Ogata H."/>
        </authorList>
    </citation>
    <scope>NUCLEOTIDE SEQUENCE [LARGE SCALE GENOMIC DNA]</scope>
    <source>
        <strain evidence="4">NIES 3699</strain>
    </source>
</reference>
<dbReference type="PRINTS" id="PR01217">
    <property type="entry name" value="PRICHEXTENSN"/>
</dbReference>
<feature type="signal peptide" evidence="2">
    <location>
        <begin position="1"/>
        <end position="21"/>
    </location>
</feature>
<keyword evidence="2" id="KW-0732">Signal</keyword>
<gene>
    <name evidence="3" type="ORF">TrVE_jg13043</name>
</gene>
<feature type="region of interest" description="Disordered" evidence="1">
    <location>
        <begin position="269"/>
        <end position="288"/>
    </location>
</feature>